<dbReference type="Pfam" id="PF01047">
    <property type="entry name" value="MarR"/>
    <property type="match status" value="1"/>
</dbReference>
<keyword evidence="3" id="KW-1185">Reference proteome</keyword>
<sequence>MKIEDEIKVNKFSNEWHRCTVNILYTYNRISNALEQRAAKEGITLKQFNVLRILRGRYPKPSTNSLIKSRMLSFTPDISRMIDRMVSKELVSRCQSGADKRAVDLFITKKGQEILKRLDEDMLMMDILPSRISEEEAIALNALLDKLRG</sequence>
<protein>
    <submittedName>
        <fullName evidence="2">DNA-binding MarR family transcriptional regulator</fullName>
    </submittedName>
</protein>
<organism evidence="2 3">
    <name type="scientific">Sphingobacterium zeae</name>
    <dbReference type="NCBI Taxonomy" id="1776859"/>
    <lineage>
        <taxon>Bacteria</taxon>
        <taxon>Pseudomonadati</taxon>
        <taxon>Bacteroidota</taxon>
        <taxon>Sphingobacteriia</taxon>
        <taxon>Sphingobacteriales</taxon>
        <taxon>Sphingobacteriaceae</taxon>
        <taxon>Sphingobacterium</taxon>
    </lineage>
</organism>
<dbReference type="SMART" id="SM00347">
    <property type="entry name" value="HTH_MARR"/>
    <property type="match status" value="1"/>
</dbReference>
<evidence type="ECO:0000259" key="1">
    <source>
        <dbReference type="PROSITE" id="PS50995"/>
    </source>
</evidence>
<dbReference type="GO" id="GO:0003677">
    <property type="term" value="F:DNA binding"/>
    <property type="evidence" value="ECO:0007669"/>
    <property type="project" value="UniProtKB-KW"/>
</dbReference>
<dbReference type="InterPro" id="IPR039422">
    <property type="entry name" value="MarR/SlyA-like"/>
</dbReference>
<gene>
    <name evidence="2" type="ORF">QE382_001434</name>
</gene>
<dbReference type="InterPro" id="IPR036390">
    <property type="entry name" value="WH_DNA-bd_sf"/>
</dbReference>
<accession>A0ABU0U3C3</accession>
<dbReference type="PRINTS" id="PR00598">
    <property type="entry name" value="HTHMARR"/>
</dbReference>
<dbReference type="Gene3D" id="1.10.10.10">
    <property type="entry name" value="Winged helix-like DNA-binding domain superfamily/Winged helix DNA-binding domain"/>
    <property type="match status" value="1"/>
</dbReference>
<comment type="caution">
    <text evidence="2">The sequence shown here is derived from an EMBL/GenBank/DDBJ whole genome shotgun (WGS) entry which is preliminary data.</text>
</comment>
<dbReference type="InterPro" id="IPR036388">
    <property type="entry name" value="WH-like_DNA-bd_sf"/>
</dbReference>
<dbReference type="SUPFAM" id="SSF46785">
    <property type="entry name" value="Winged helix' DNA-binding domain"/>
    <property type="match status" value="1"/>
</dbReference>
<dbReference type="PANTHER" id="PTHR33164:SF101">
    <property type="entry name" value="TRANSCRIPTIONAL REPRESSOR MPRA"/>
    <property type="match status" value="1"/>
</dbReference>
<dbReference type="RefSeq" id="WP_307185267.1">
    <property type="nucleotide sequence ID" value="NZ_JAUTBA010000001.1"/>
</dbReference>
<dbReference type="PROSITE" id="PS50995">
    <property type="entry name" value="HTH_MARR_2"/>
    <property type="match status" value="1"/>
</dbReference>
<reference evidence="2 3" key="1">
    <citation type="submission" date="2023-07" db="EMBL/GenBank/DDBJ databases">
        <title>Functional and genomic diversity of the sorghum phyllosphere microbiome.</title>
        <authorList>
            <person name="Shade A."/>
        </authorList>
    </citation>
    <scope>NUCLEOTIDE SEQUENCE [LARGE SCALE GENOMIC DNA]</scope>
    <source>
        <strain evidence="2 3">SORGH_AS_0892</strain>
    </source>
</reference>
<feature type="domain" description="HTH marR-type" evidence="1">
    <location>
        <begin position="20"/>
        <end position="149"/>
    </location>
</feature>
<dbReference type="Proteomes" id="UP001244640">
    <property type="component" value="Unassembled WGS sequence"/>
</dbReference>
<keyword evidence="2" id="KW-0238">DNA-binding</keyword>
<evidence type="ECO:0000313" key="2">
    <source>
        <dbReference type="EMBL" id="MDQ1149450.1"/>
    </source>
</evidence>
<proteinExistence type="predicted"/>
<dbReference type="InterPro" id="IPR000835">
    <property type="entry name" value="HTH_MarR-typ"/>
</dbReference>
<dbReference type="PANTHER" id="PTHR33164">
    <property type="entry name" value="TRANSCRIPTIONAL REGULATOR, MARR FAMILY"/>
    <property type="match status" value="1"/>
</dbReference>
<name>A0ABU0U3C3_9SPHI</name>
<dbReference type="EMBL" id="JAUTBA010000001">
    <property type="protein sequence ID" value="MDQ1149450.1"/>
    <property type="molecule type" value="Genomic_DNA"/>
</dbReference>
<evidence type="ECO:0000313" key="3">
    <source>
        <dbReference type="Proteomes" id="UP001244640"/>
    </source>
</evidence>